<dbReference type="CTD" id="6748817"/>
<dbReference type="PANTHER" id="PTHR10762">
    <property type="entry name" value="DIPHTHAMIDE BIOSYNTHESIS PROTEIN"/>
    <property type="match status" value="1"/>
</dbReference>
<dbReference type="InterPro" id="IPR042263">
    <property type="entry name" value="DPH1/DPH2_1"/>
</dbReference>
<dbReference type="OMA" id="QIWNENH"/>
<accession>B3RIE1</accession>
<dbReference type="InterPro" id="IPR042265">
    <property type="entry name" value="DPH1/DPH2_3"/>
</dbReference>
<dbReference type="PANTHER" id="PTHR10762:SF2">
    <property type="entry name" value="2-(3-AMINO-3-CARBOXYPROPYL)HISTIDINE SYNTHASE SUBUNIT 2"/>
    <property type="match status" value="1"/>
</dbReference>
<dbReference type="GO" id="GO:0090560">
    <property type="term" value="F:2-(3-amino-3-carboxypropyl)histidine synthase activity"/>
    <property type="evidence" value="ECO:0007669"/>
    <property type="project" value="InterPro"/>
</dbReference>
<dbReference type="RefSeq" id="XP_002108423.1">
    <property type="nucleotide sequence ID" value="XM_002108387.1"/>
</dbReference>
<comment type="function">
    <text evidence="8 9">Required for the first step of diphthamide biosynthesis, a post-translational modification of histidine which occurs in elongation factor 2. DPH1 and DPH2 transfer a 3-amino-3-carboxypropyl (ACP) group from S-adenosyl-L-methionine (SAM) to a histidine residue, the reaction is assisted by a reduction system comprising DPH3 and a NADH-dependent reductase. Facilitates the reduction of the catalytic iron-sulfur cluster found in the DPH1 subunit.</text>
</comment>
<dbReference type="GeneID" id="6748817"/>
<evidence type="ECO:0000256" key="1">
    <source>
        <dbReference type="ARBA" id="ARBA00001966"/>
    </source>
</evidence>
<keyword evidence="5 9" id="KW-0479">Metal-binding</keyword>
<dbReference type="Gene3D" id="3.40.50.11860">
    <property type="entry name" value="Diphthamide synthesis DPH1/DPH2 domain 3"/>
    <property type="match status" value="1"/>
</dbReference>
<keyword evidence="11" id="KW-1185">Reference proteome</keyword>
<dbReference type="FunCoup" id="B3RIE1">
    <property type="interactions" value="1769"/>
</dbReference>
<proteinExistence type="inferred from homology"/>
<sequence>MATPQLDKYNLSNDGSEVIAQRLQIDSYAQKDRNELQSYYSLDRIVQFITSHGYKRIALQFPDSLLPDSASLALEIQTISPQSIDVFILADTSYGSCCVDEIAASHGNADCLIHFGSACLSPLPVLYVFGRHPVDANKCKENAVYETLHAQYPNLIASEIKVGKLSAIVESSAKLLEDKENQSCDQEEYGRIFHLHEGKEIHDYVIFYIGSEGLTLTNLMMSYNKCRFYSYNPDLDSSRSESLSVNKALMKRYYLIQKAKEALVVGIVIGTLGVADYLQTLDRLKAVLKAANKKTYTFSVGKINVAKLANFMEIDVFVLVACPENTLLDSKEFYKPILTPYELEIACLKEREWDGTYITDFRQLLPGNVGLSEGGLSNLEFNVDDERKNRNPDYSFITGHMQYTSLRDDDENINHDKQQSLVTRDRMQVIQHHTSAGEFLSNRSWKGLDDTPDDDSSPINVVEGRRGIAAKYDNENIY</sequence>
<keyword evidence="7 9" id="KW-0411">Iron-sulfur</keyword>
<evidence type="ECO:0000256" key="3">
    <source>
        <dbReference type="ARBA" id="ARBA00006179"/>
    </source>
</evidence>
<dbReference type="AlphaFoldDB" id="B3RIE1"/>
<dbReference type="GO" id="GO:0051536">
    <property type="term" value="F:iron-sulfur cluster binding"/>
    <property type="evidence" value="ECO:0007669"/>
    <property type="project" value="UniProtKB-KW"/>
</dbReference>
<protein>
    <recommendedName>
        <fullName evidence="4 9">2-(3-amino-3-carboxypropyl)histidine synthase subunit 2</fullName>
    </recommendedName>
</protein>
<dbReference type="SFLD" id="SFLDS00032">
    <property type="entry name" value="Radical_SAM_3-amino-3-carboxyp"/>
    <property type="match status" value="1"/>
</dbReference>
<evidence type="ECO:0000313" key="10">
    <source>
        <dbReference type="EMBL" id="EDV29221.1"/>
    </source>
</evidence>
<keyword evidence="6 9" id="KW-0408">Iron</keyword>
<evidence type="ECO:0000256" key="4">
    <source>
        <dbReference type="ARBA" id="ARBA00021914"/>
    </source>
</evidence>
<dbReference type="InterPro" id="IPR016435">
    <property type="entry name" value="DPH1/DPH2"/>
</dbReference>
<dbReference type="InterPro" id="IPR010014">
    <property type="entry name" value="DHP2"/>
</dbReference>
<dbReference type="EMBL" id="DS985241">
    <property type="protein sequence ID" value="EDV29221.1"/>
    <property type="molecule type" value="Genomic_DNA"/>
</dbReference>
<dbReference type="Pfam" id="PF01866">
    <property type="entry name" value="Diphthamide_syn"/>
    <property type="match status" value="1"/>
</dbReference>
<dbReference type="SFLD" id="SFLDG01121">
    <property type="entry name" value="Diphthamide_biosynthesis"/>
    <property type="match status" value="1"/>
</dbReference>
<dbReference type="KEGG" id="tad:TRIADDRAFT_51287"/>
<dbReference type="eggNOG" id="KOG2648">
    <property type="taxonomic scope" value="Eukaryota"/>
</dbReference>
<dbReference type="Gene3D" id="3.40.50.11840">
    <property type="entry name" value="Diphthamide synthesis DPH1/DPH2 domain 1"/>
    <property type="match status" value="1"/>
</dbReference>
<dbReference type="OrthoDB" id="449241at2759"/>
<comment type="cofactor">
    <cofactor evidence="1">
        <name>[4Fe-4S] cluster</name>
        <dbReference type="ChEBI" id="CHEBI:49883"/>
    </cofactor>
</comment>
<dbReference type="FunFam" id="3.40.50.11840:FF:000002">
    <property type="entry name" value="2-(3-amino-3-carboxypropyl)histidine synthase subunit 2"/>
    <property type="match status" value="1"/>
</dbReference>
<evidence type="ECO:0000256" key="5">
    <source>
        <dbReference type="ARBA" id="ARBA00022723"/>
    </source>
</evidence>
<name>B3RIE1_TRIAD</name>
<dbReference type="UniPathway" id="UPA00559"/>
<dbReference type="Proteomes" id="UP000009022">
    <property type="component" value="Unassembled WGS sequence"/>
</dbReference>
<evidence type="ECO:0000256" key="8">
    <source>
        <dbReference type="ARBA" id="ARBA00045159"/>
    </source>
</evidence>
<evidence type="ECO:0000256" key="6">
    <source>
        <dbReference type="ARBA" id="ARBA00023004"/>
    </source>
</evidence>
<comment type="pathway">
    <text evidence="2 9">Protein modification; peptidyl-diphthamide biosynthesis.</text>
</comment>
<dbReference type="GO" id="GO:0046872">
    <property type="term" value="F:metal ion binding"/>
    <property type="evidence" value="ECO:0007669"/>
    <property type="project" value="UniProtKB-KW"/>
</dbReference>
<comment type="similarity">
    <text evidence="3 9">Belongs to the DPH1/DPH2 family. DPH2 subfamily.</text>
</comment>
<evidence type="ECO:0000256" key="9">
    <source>
        <dbReference type="RuleBase" id="RU364133"/>
    </source>
</evidence>
<dbReference type="NCBIfam" id="TIGR00322">
    <property type="entry name" value="diphth2_R"/>
    <property type="match status" value="1"/>
</dbReference>
<evidence type="ECO:0000313" key="11">
    <source>
        <dbReference type="Proteomes" id="UP000009022"/>
    </source>
</evidence>
<evidence type="ECO:0000256" key="7">
    <source>
        <dbReference type="ARBA" id="ARBA00023014"/>
    </source>
</evidence>
<dbReference type="STRING" id="10228.B3RIE1"/>
<dbReference type="NCBIfam" id="TIGR00272">
    <property type="entry name" value="DPH2"/>
    <property type="match status" value="1"/>
</dbReference>
<dbReference type="FunFam" id="3.40.50.11860:FF:000001">
    <property type="entry name" value="2-(3-amino-3-carboxypropyl)histidine synthase subunit 2"/>
    <property type="match status" value="1"/>
</dbReference>
<gene>
    <name evidence="10" type="ORF">TRIADDRAFT_51287</name>
</gene>
<dbReference type="InParanoid" id="B3RIE1"/>
<reference evidence="10 11" key="1">
    <citation type="journal article" date="2008" name="Nature">
        <title>The Trichoplax genome and the nature of placozoans.</title>
        <authorList>
            <person name="Srivastava M."/>
            <person name="Begovic E."/>
            <person name="Chapman J."/>
            <person name="Putnam N.H."/>
            <person name="Hellsten U."/>
            <person name="Kawashima T."/>
            <person name="Kuo A."/>
            <person name="Mitros T."/>
            <person name="Salamov A."/>
            <person name="Carpenter M.L."/>
            <person name="Signorovitch A.Y."/>
            <person name="Moreno M.A."/>
            <person name="Kamm K."/>
            <person name="Grimwood J."/>
            <person name="Schmutz J."/>
            <person name="Shapiro H."/>
            <person name="Grigoriev I.V."/>
            <person name="Buss L.W."/>
            <person name="Schierwater B."/>
            <person name="Dellaporta S.L."/>
            <person name="Rokhsar D.S."/>
        </authorList>
    </citation>
    <scope>NUCLEOTIDE SEQUENCE [LARGE SCALE GENOMIC DNA]</scope>
    <source>
        <strain evidence="10 11">Grell-BS-1999</strain>
    </source>
</reference>
<dbReference type="GO" id="GO:0017183">
    <property type="term" value="P:protein histidyl modification to diphthamide"/>
    <property type="evidence" value="ECO:0000318"/>
    <property type="project" value="GO_Central"/>
</dbReference>
<evidence type="ECO:0000256" key="2">
    <source>
        <dbReference type="ARBA" id="ARBA00005156"/>
    </source>
</evidence>
<organism evidence="10 11">
    <name type="scientific">Trichoplax adhaerens</name>
    <name type="common">Trichoplax reptans</name>
    <dbReference type="NCBI Taxonomy" id="10228"/>
    <lineage>
        <taxon>Eukaryota</taxon>
        <taxon>Metazoa</taxon>
        <taxon>Placozoa</taxon>
        <taxon>Uniplacotomia</taxon>
        <taxon>Trichoplacea</taxon>
        <taxon>Trichoplacidae</taxon>
        <taxon>Trichoplax</taxon>
    </lineage>
</organism>
<dbReference type="PhylomeDB" id="B3RIE1"/>
<dbReference type="HOGENOM" id="CLU_015210_1_0_1"/>